<feature type="transmembrane region" description="Helical" evidence="13">
    <location>
        <begin position="1752"/>
        <end position="1780"/>
    </location>
</feature>
<dbReference type="FunFam" id="2.60.40.60:FF:000092">
    <property type="entry name" value="Protocadherin 8"/>
    <property type="match status" value="2"/>
</dbReference>
<dbReference type="Gene3D" id="2.60.40.60">
    <property type="entry name" value="Cadherins"/>
    <property type="match status" value="14"/>
</dbReference>
<dbReference type="GO" id="GO:0016477">
    <property type="term" value="P:cell migration"/>
    <property type="evidence" value="ECO:0007669"/>
    <property type="project" value="TreeGrafter"/>
</dbReference>
<reference evidence="17" key="1">
    <citation type="submission" date="2025-08" db="UniProtKB">
        <authorList>
            <consortium name="RefSeq"/>
        </authorList>
    </citation>
    <scope>IDENTIFICATION</scope>
    <source>
        <tissue evidence="17">Whole organism</tissue>
    </source>
</reference>
<dbReference type="GO" id="GO:0045296">
    <property type="term" value="F:cadherin binding"/>
    <property type="evidence" value="ECO:0007669"/>
    <property type="project" value="TreeGrafter"/>
</dbReference>
<dbReference type="GO" id="GO:0007156">
    <property type="term" value="P:homophilic cell adhesion via plasma membrane adhesion molecules"/>
    <property type="evidence" value="ECO:0007669"/>
    <property type="project" value="InterPro"/>
</dbReference>
<dbReference type="PROSITE" id="PS50268">
    <property type="entry name" value="CADHERIN_2"/>
    <property type="match status" value="14"/>
</dbReference>
<feature type="domain" description="Cadherin" evidence="15">
    <location>
        <begin position="1403"/>
        <end position="1529"/>
    </location>
</feature>
<dbReference type="GO" id="GO:0008013">
    <property type="term" value="F:beta-catenin binding"/>
    <property type="evidence" value="ECO:0007669"/>
    <property type="project" value="TreeGrafter"/>
</dbReference>
<evidence type="ECO:0000256" key="2">
    <source>
        <dbReference type="ARBA" id="ARBA00022475"/>
    </source>
</evidence>
<dbReference type="GO" id="GO:0034332">
    <property type="term" value="P:adherens junction organization"/>
    <property type="evidence" value="ECO:0007669"/>
    <property type="project" value="TreeGrafter"/>
</dbReference>
<protein>
    <submittedName>
        <fullName evidence="17">Cadherin-87A</fullName>
    </submittedName>
</protein>
<evidence type="ECO:0000256" key="1">
    <source>
        <dbReference type="ARBA" id="ARBA00004251"/>
    </source>
</evidence>
<dbReference type="RefSeq" id="XP_018013851.1">
    <property type="nucleotide sequence ID" value="XM_018158362.2"/>
</dbReference>
<keyword evidence="8 13" id="KW-1133">Transmembrane helix</keyword>
<keyword evidence="5" id="KW-0677">Repeat</keyword>
<keyword evidence="3 13" id="KW-0812">Transmembrane</keyword>
<evidence type="ECO:0000256" key="9">
    <source>
        <dbReference type="ARBA" id="ARBA00023136"/>
    </source>
</evidence>
<sequence>MAGLGTRSWSLLLVLLSLVSGMSANLPPEFISSMDLHVVSEDTAVGTSIYTLTARDPEGSSVRFGLSGTPYIAVNPVSGVVTVTQQLDRETADSLRLTVSVEDEVAGGANNVVTLPVTLIVIDANDNPPAFGRALYEASVGEDSPPGSTVLSGITVTDLDQVGDALQLRCLPKSASDDVCSVVRVEASSRSSSLFTGNLVLAASLSYARRSTYELTLQASDGELWSSADVVVRVRDVQNRPPEFRGSRTGVIREDAAIGTEVMTVHAVDGDVGQPRDVVYSLVENPHDFFLVESSSGVLSTARPLDREALSSGDGVVRLMVKATEVNDDGTLAKDEESSTTTMITVTIRDVNDEAPKFNKREYRTSVPENVADGTPLALLDILVQDTDVGSNAVFGLSLLDASGKFSVEPEVAAGSSSVSLRVAKGPLDFENPNEQKFILLVVATETLTEEKLSSTATVVVTVTDVNDNAPEFVQDAYTASISETAVPGSVVGTITARDRDQGVLGTSGIVYSLSGNGADKFTVHPESGVITVADCATPGAGDCLDYETRDTYFLSLQATDNGGKPGQSQSRVVPVKVSLTDDNDNPPAFPRPLYTSAIDEKAPDFDPPLVVKAVDPDKVSRITYSLVGSEAASLFKINSRTAKISLADPSAGLDISDLPSDTISLVVQASDGKATSQTEVRISVRDANNHSPVFSQELYLAAVQETALVGSAVMQVQATDGDVGDNAAITYRIQRGAFQDFDLDPGTGVLTVARPLDFDTRESYNIEVLGADGGRPQRVSTATVTLSVVNNNDKSPKLTPHTQRAQVAEDAEPGFVLHTITAEDPDVAEEHGLKYRLSGVLAAVDGDGRPLDPQLLPVVQSMFGVNEATGEVYITGPLDREVVTEVTLGVTVQDVSAVPPQNGHGALVITILDVNDFPPMFPPPWSPESQVIRLQIPEELPIGSVVASMEATDADSNIGGYRLTVVSPPASVSRPTDVNGDANTTLSDANATLLGEETSPVLAIDAATGVVTVNGRLDYEQQTTVECLVEVVDTGLPQLTTTASLIIQLENLNDEAPEFSKPSYEASVEEHAAPGTSVVQVLAVDRDVGELGRVLYEITGADASLLSVSESGLVSVSPGAVLDRESKDHIALRVVARDAAPPGQTPRQTSVPLLVHIKDINDHSPVFSQREYRAAVVENLPLVPPAPILQLTAHDADAGDNAAIAYAITGGDPTGKFRLDATSGILYPAKPLTRNSEGASPTASYSLTVTATDRNGTGRTSSEAVVHVSLLPQNQHKPRYISPARPNLTIQVPENVDAPVEVAVLAATDDDVGDNGLVRYHLRVGDANVQQTDKFSIDPNTGRLQTRVALDREDVEKYELLLVAKDQGTPISYETLRVLTVVVKDEDDHRPEFVGGDQAPGQLPTFVLSVPENRPPDTKIGRITAVDLDADTNAQVYYHIVESDSADRGQFYVDKLHGLLYASVALDREQRSNYSLLVAATNSPTLDPSVAAAVAAAHRNQTLPKYSNGSLARVRILVDDENDSPPMFAKKEFFAGISSSAEVDKLVRVVAARDLDAGVNGTLRYTITAANLYKPGESKSIGSLVPPPFRVDGATGRLVTAALMTQYRQHRFRLELQAKEEAPPHRSATTSVHVWVWEADQLVRVVLSQPPHEVALQQEAIADILSQVAEGTAVVDEVRYHVMPDNTVNTNWTDMLVHVVNSSGHVLAIDDVLRQMDRGYMQLTAPQHNFTINNVYPALLPSTAGTVDVRLAGLIALLLVLFIGFISFSVVCCCLRYWVMGPSAKSQENLLKRGFEDDIGINKTENPLWLDQKLKRYEEQELSMHVMSEFDTTAPPGAMMAMPDPGDLHHGVTLDAEWNPDRASRLDLTQMDCQSNTYATIQKSHGGTIRSMKLRGLAPDDDLAMSGRHLDQYDYYATLEHLRRSDMAERGSVHQIPGPRVPGVQTPRTAFSNALEGLEFTGSTFQPPDSGDGSGGGASFANRPLPQEPGMDGAARPRAALRTDERGQPMLVAELI</sequence>
<dbReference type="GO" id="GO:0007043">
    <property type="term" value="P:cell-cell junction assembly"/>
    <property type="evidence" value="ECO:0007669"/>
    <property type="project" value="TreeGrafter"/>
</dbReference>
<evidence type="ECO:0000259" key="15">
    <source>
        <dbReference type="PROSITE" id="PS50268"/>
    </source>
</evidence>
<dbReference type="SUPFAM" id="SSF49313">
    <property type="entry name" value="Cadherin-like"/>
    <property type="match status" value="14"/>
</dbReference>
<feature type="domain" description="Cadherin" evidence="15">
    <location>
        <begin position="591"/>
        <end position="695"/>
    </location>
</feature>
<feature type="domain" description="Cadherin" evidence="15">
    <location>
        <begin position="1169"/>
        <end position="1281"/>
    </location>
</feature>
<dbReference type="PANTHER" id="PTHR24027">
    <property type="entry name" value="CADHERIN-23"/>
    <property type="match status" value="1"/>
</dbReference>
<feature type="domain" description="Cadherin" evidence="15">
    <location>
        <begin position="800"/>
        <end position="922"/>
    </location>
</feature>
<organism evidence="16 17">
    <name type="scientific">Hyalella azteca</name>
    <name type="common">Amphipod</name>
    <dbReference type="NCBI Taxonomy" id="294128"/>
    <lineage>
        <taxon>Eukaryota</taxon>
        <taxon>Metazoa</taxon>
        <taxon>Ecdysozoa</taxon>
        <taxon>Arthropoda</taxon>
        <taxon>Crustacea</taxon>
        <taxon>Multicrustacea</taxon>
        <taxon>Malacostraca</taxon>
        <taxon>Eumalacostraca</taxon>
        <taxon>Peracarida</taxon>
        <taxon>Amphipoda</taxon>
        <taxon>Senticaudata</taxon>
        <taxon>Talitrida</taxon>
        <taxon>Talitroidea</taxon>
        <taxon>Hyalellidae</taxon>
        <taxon>Hyalella</taxon>
    </lineage>
</organism>
<evidence type="ECO:0000256" key="4">
    <source>
        <dbReference type="ARBA" id="ARBA00022729"/>
    </source>
</evidence>
<evidence type="ECO:0000256" key="11">
    <source>
        <dbReference type="PROSITE-ProRule" id="PRU00043"/>
    </source>
</evidence>
<feature type="domain" description="Cadherin" evidence="15">
    <location>
        <begin position="1061"/>
        <end position="1168"/>
    </location>
</feature>
<dbReference type="OMA" id="HIRREWC"/>
<evidence type="ECO:0000256" key="3">
    <source>
        <dbReference type="ARBA" id="ARBA00022692"/>
    </source>
</evidence>
<name>A0A8B7NKP2_HYAAZ</name>
<evidence type="ECO:0000256" key="7">
    <source>
        <dbReference type="ARBA" id="ARBA00022889"/>
    </source>
</evidence>
<feature type="domain" description="Cadherin" evidence="15">
    <location>
        <begin position="132"/>
        <end position="244"/>
    </location>
</feature>
<dbReference type="GO" id="GO:0005912">
    <property type="term" value="C:adherens junction"/>
    <property type="evidence" value="ECO:0007669"/>
    <property type="project" value="TreeGrafter"/>
</dbReference>
<evidence type="ECO:0000313" key="17">
    <source>
        <dbReference type="RefSeq" id="XP_018013851.1"/>
    </source>
</evidence>
<comment type="function">
    <text evidence="10">Cadherins are calcium-dependent cell adhesion proteins. They preferentially interact with themselves in a homophilic manner in connecting cells.</text>
</comment>
<feature type="region of interest" description="Disordered" evidence="12">
    <location>
        <begin position="1961"/>
        <end position="2009"/>
    </location>
</feature>
<evidence type="ECO:0000256" key="14">
    <source>
        <dbReference type="SAM" id="SignalP"/>
    </source>
</evidence>
<feature type="chain" id="PRO_5034699401" evidence="14">
    <location>
        <begin position="25"/>
        <end position="2017"/>
    </location>
</feature>
<dbReference type="PROSITE" id="PS00232">
    <property type="entry name" value="CADHERIN_1"/>
    <property type="match status" value="4"/>
</dbReference>
<dbReference type="FunFam" id="2.60.40.60:FF:000033">
    <property type="entry name" value="FAT atypical cadherin 1"/>
    <property type="match status" value="2"/>
</dbReference>
<feature type="domain" description="Cadherin" evidence="15">
    <location>
        <begin position="474"/>
        <end position="590"/>
    </location>
</feature>
<dbReference type="GO" id="GO:0016342">
    <property type="term" value="C:catenin complex"/>
    <property type="evidence" value="ECO:0007669"/>
    <property type="project" value="TreeGrafter"/>
</dbReference>
<accession>A0A8B7NKP2</accession>
<dbReference type="GO" id="GO:0008104">
    <property type="term" value="P:intracellular protein localization"/>
    <property type="evidence" value="ECO:0007669"/>
    <property type="project" value="UniProtKB-ARBA"/>
</dbReference>
<dbReference type="GeneID" id="108670873"/>
<dbReference type="CDD" id="cd11304">
    <property type="entry name" value="Cadherin_repeat"/>
    <property type="match status" value="14"/>
</dbReference>
<dbReference type="GO" id="GO:0000902">
    <property type="term" value="P:cell morphogenesis"/>
    <property type="evidence" value="ECO:0007669"/>
    <property type="project" value="TreeGrafter"/>
</dbReference>
<keyword evidence="9 13" id="KW-0472">Membrane</keyword>
<keyword evidence="2" id="KW-1003">Cell membrane</keyword>
<feature type="domain" description="Cadherin" evidence="15">
    <location>
        <begin position="1530"/>
        <end position="1654"/>
    </location>
</feature>
<gene>
    <name evidence="17" type="primary">LOC108670873</name>
</gene>
<evidence type="ECO:0000256" key="13">
    <source>
        <dbReference type="SAM" id="Phobius"/>
    </source>
</evidence>
<feature type="domain" description="Cadherin" evidence="15">
    <location>
        <begin position="39"/>
        <end position="131"/>
    </location>
</feature>
<dbReference type="FunFam" id="2.60.40.60:FF:000020">
    <property type="entry name" value="Dachsous cadherin-related 1b"/>
    <property type="match status" value="1"/>
</dbReference>
<keyword evidence="7" id="KW-0130">Cell adhesion</keyword>
<dbReference type="FunFam" id="2.60.40.60:FF:000098">
    <property type="entry name" value="cadherin-23 isoform X1"/>
    <property type="match status" value="1"/>
</dbReference>
<feature type="signal peptide" evidence="14">
    <location>
        <begin position="1"/>
        <end position="24"/>
    </location>
</feature>
<dbReference type="GO" id="GO:0005509">
    <property type="term" value="F:calcium ion binding"/>
    <property type="evidence" value="ECO:0007669"/>
    <property type="project" value="UniProtKB-UniRule"/>
</dbReference>
<keyword evidence="4 14" id="KW-0732">Signal</keyword>
<dbReference type="SMART" id="SM00112">
    <property type="entry name" value="CA"/>
    <property type="match status" value="14"/>
</dbReference>
<evidence type="ECO:0000313" key="16">
    <source>
        <dbReference type="Proteomes" id="UP000694843"/>
    </source>
</evidence>
<feature type="domain" description="Cadherin" evidence="15">
    <location>
        <begin position="696"/>
        <end position="799"/>
    </location>
</feature>
<evidence type="ECO:0000256" key="6">
    <source>
        <dbReference type="ARBA" id="ARBA00022837"/>
    </source>
</evidence>
<dbReference type="KEGG" id="hazt:108670873"/>
<dbReference type="InterPro" id="IPR020894">
    <property type="entry name" value="Cadherin_CS"/>
</dbReference>
<dbReference type="InterPro" id="IPR039808">
    <property type="entry name" value="Cadherin"/>
</dbReference>
<feature type="domain" description="Cadherin" evidence="15">
    <location>
        <begin position="929"/>
        <end position="1060"/>
    </location>
</feature>
<dbReference type="GO" id="GO:0016339">
    <property type="term" value="P:calcium-dependent cell-cell adhesion via plasma membrane cell adhesion molecules"/>
    <property type="evidence" value="ECO:0007669"/>
    <property type="project" value="TreeGrafter"/>
</dbReference>
<feature type="domain" description="Cadherin" evidence="15">
    <location>
        <begin position="244"/>
        <end position="358"/>
    </location>
</feature>
<evidence type="ECO:0000256" key="12">
    <source>
        <dbReference type="SAM" id="MobiDB-lite"/>
    </source>
</evidence>
<dbReference type="GO" id="GO:0044331">
    <property type="term" value="P:cell-cell adhesion mediated by cadherin"/>
    <property type="evidence" value="ECO:0007669"/>
    <property type="project" value="TreeGrafter"/>
</dbReference>
<dbReference type="PANTHER" id="PTHR24027:SF422">
    <property type="entry name" value="CADHERIN DOMAIN-CONTAINING PROTEIN"/>
    <property type="match status" value="1"/>
</dbReference>
<proteinExistence type="predicted"/>
<dbReference type="Proteomes" id="UP000694843">
    <property type="component" value="Unplaced"/>
</dbReference>
<evidence type="ECO:0000256" key="8">
    <source>
        <dbReference type="ARBA" id="ARBA00022989"/>
    </source>
</evidence>
<dbReference type="OrthoDB" id="9990384at2759"/>
<feature type="domain" description="Cadherin" evidence="15">
    <location>
        <begin position="359"/>
        <end position="473"/>
    </location>
</feature>
<dbReference type="InterPro" id="IPR002126">
    <property type="entry name" value="Cadherin-like_dom"/>
</dbReference>
<dbReference type="PRINTS" id="PR00205">
    <property type="entry name" value="CADHERIN"/>
</dbReference>
<evidence type="ECO:0000256" key="10">
    <source>
        <dbReference type="ARBA" id="ARBA00059331"/>
    </source>
</evidence>
<evidence type="ECO:0000256" key="5">
    <source>
        <dbReference type="ARBA" id="ARBA00022737"/>
    </source>
</evidence>
<comment type="subcellular location">
    <subcellularLocation>
        <location evidence="1">Cell membrane</location>
        <topology evidence="1">Single-pass type I membrane protein</topology>
    </subcellularLocation>
</comment>
<keyword evidence="16" id="KW-1185">Reference proteome</keyword>
<dbReference type="GO" id="GO:0060429">
    <property type="term" value="P:epithelium development"/>
    <property type="evidence" value="ECO:0007669"/>
    <property type="project" value="UniProtKB-ARBA"/>
</dbReference>
<dbReference type="InterPro" id="IPR015919">
    <property type="entry name" value="Cadherin-like_sf"/>
</dbReference>
<dbReference type="Pfam" id="PF00028">
    <property type="entry name" value="Cadherin"/>
    <property type="match status" value="10"/>
</dbReference>
<feature type="domain" description="Cadherin" evidence="15">
    <location>
        <begin position="1285"/>
        <end position="1394"/>
    </location>
</feature>
<dbReference type="FunFam" id="2.60.40.60:FF:000168">
    <property type="entry name" value="Cadherin-related family member 2"/>
    <property type="match status" value="1"/>
</dbReference>
<keyword evidence="6 11" id="KW-0106">Calcium</keyword>